<dbReference type="Pfam" id="PF00293">
    <property type="entry name" value="NUDIX"/>
    <property type="match status" value="1"/>
</dbReference>
<organism evidence="5 6">
    <name type="scientific">Syntrophorhabdus aromaticivorans</name>
    <dbReference type="NCBI Taxonomy" id="328301"/>
    <lineage>
        <taxon>Bacteria</taxon>
        <taxon>Pseudomonadati</taxon>
        <taxon>Thermodesulfobacteriota</taxon>
        <taxon>Syntrophorhabdia</taxon>
        <taxon>Syntrophorhabdales</taxon>
        <taxon>Syntrophorhabdaceae</taxon>
        <taxon>Syntrophorhabdus</taxon>
    </lineage>
</organism>
<comment type="caution">
    <text evidence="5">The sequence shown here is derived from an EMBL/GenBank/DDBJ whole genome shotgun (WGS) entry which is preliminary data.</text>
</comment>
<dbReference type="AlphaFoldDB" id="A0A351U388"/>
<dbReference type="EMBL" id="JAAYEE010000022">
    <property type="protein sequence ID" value="NLW34119.1"/>
    <property type="molecule type" value="Genomic_DNA"/>
</dbReference>
<dbReference type="PANTHER" id="PTHR43222:SF2">
    <property type="entry name" value="NUDIX HYDROLASE 23, CHLOROPLASTIC"/>
    <property type="match status" value="1"/>
</dbReference>
<evidence type="ECO:0000313" key="6">
    <source>
        <dbReference type="Proteomes" id="UP000777265"/>
    </source>
</evidence>
<name>A0A351U388_9BACT</name>
<evidence type="ECO:0000256" key="3">
    <source>
        <dbReference type="ARBA" id="ARBA00022842"/>
    </source>
</evidence>
<dbReference type="InterPro" id="IPR029401">
    <property type="entry name" value="Nudix_N"/>
</dbReference>
<comment type="similarity">
    <text evidence="4">Belongs to the Nudix hydrolase family.</text>
</comment>
<evidence type="ECO:0000256" key="1">
    <source>
        <dbReference type="ARBA" id="ARBA00001946"/>
    </source>
</evidence>
<dbReference type="PANTHER" id="PTHR43222">
    <property type="entry name" value="NUDIX HYDROLASE 23"/>
    <property type="match status" value="1"/>
</dbReference>
<reference evidence="5" key="2">
    <citation type="submission" date="2020-01" db="EMBL/GenBank/DDBJ databases">
        <authorList>
            <person name="Campanaro S."/>
        </authorList>
    </citation>
    <scope>NUCLEOTIDE SEQUENCE</scope>
    <source>
        <strain evidence="5">AS06rmzACSIP_7</strain>
    </source>
</reference>
<dbReference type="PRINTS" id="PR00502">
    <property type="entry name" value="NUDIXFAMILY"/>
</dbReference>
<dbReference type="Gene3D" id="2.20.70.10">
    <property type="match status" value="1"/>
</dbReference>
<accession>A0A351U388</accession>
<dbReference type="PROSITE" id="PS00893">
    <property type="entry name" value="NUDIX_BOX"/>
    <property type="match status" value="1"/>
</dbReference>
<dbReference type="InterPro" id="IPR015797">
    <property type="entry name" value="NUDIX_hydrolase-like_dom_sf"/>
</dbReference>
<dbReference type="Gene3D" id="1.10.490.70">
    <property type="entry name" value="Histidine kinase N-terminal domain"/>
    <property type="match status" value="1"/>
</dbReference>
<dbReference type="STRING" id="909663.GCA_000512235_01534"/>
<dbReference type="InterPro" id="IPR000086">
    <property type="entry name" value="NUDIX_hydrolase_dom"/>
</dbReference>
<dbReference type="InterPro" id="IPR020084">
    <property type="entry name" value="NUDIX_hydrolase_CS"/>
</dbReference>
<protein>
    <submittedName>
        <fullName evidence="5">NUDIX hydrolase</fullName>
    </submittedName>
</protein>
<dbReference type="GO" id="GO:0016787">
    <property type="term" value="F:hydrolase activity"/>
    <property type="evidence" value="ECO:0007669"/>
    <property type="project" value="UniProtKB-KW"/>
</dbReference>
<dbReference type="InterPro" id="IPR020476">
    <property type="entry name" value="Nudix_hydrolase"/>
</dbReference>
<dbReference type="Gene3D" id="3.90.79.10">
    <property type="entry name" value="Nucleoside Triphosphate Pyrophosphohydrolase"/>
    <property type="match status" value="1"/>
</dbReference>
<dbReference type="SUPFAM" id="SSF55811">
    <property type="entry name" value="Nudix"/>
    <property type="match status" value="1"/>
</dbReference>
<gene>
    <name evidence="5" type="ORF">GXY80_01365</name>
</gene>
<dbReference type="PROSITE" id="PS51462">
    <property type="entry name" value="NUDIX"/>
    <property type="match status" value="1"/>
</dbReference>
<keyword evidence="3" id="KW-0460">Magnesium</keyword>
<evidence type="ECO:0000313" key="5">
    <source>
        <dbReference type="EMBL" id="NLW34119.1"/>
    </source>
</evidence>
<evidence type="ECO:0000256" key="4">
    <source>
        <dbReference type="RuleBase" id="RU003476"/>
    </source>
</evidence>
<evidence type="ECO:0000256" key="2">
    <source>
        <dbReference type="ARBA" id="ARBA00022801"/>
    </source>
</evidence>
<sequence>MKTKVFCNFCGKELMVDVLEGRERLVCVHCKEIHYENPLPVAAVVMVNREREILLVKRARDPSKNMWCFPIGFAEMGESIEDAALRELKEEAGVEGKIVQLVDVRSETNAFYGELLVVTFEVEKAGGLEQAGDDALDCRYFPIMNLPKLAFASQERVVQKFIELKRDLWNMYDSFETLVEGTFQNKISYPGKLLSDELVDAVQGNSEKIINLWLNDIATNPSTRTYGVVERKELHWRAMFIIGQFEAWLKGRKDESELKAFYSNLGSQRKNEGVPIEEVVSAISLLKKHIWMFTYSFGVWEKAVDIYRMFELGERLVYFFDKASYYTVMGYHQD</sequence>
<dbReference type="Pfam" id="PF14803">
    <property type="entry name" value="Zn_ribbon_Nudix"/>
    <property type="match status" value="1"/>
</dbReference>
<reference evidence="5" key="1">
    <citation type="journal article" date="2020" name="Biotechnol. Biofuels">
        <title>New insights from the biogas microbiome by comprehensive genome-resolved metagenomics of nearly 1600 species originating from multiple anaerobic digesters.</title>
        <authorList>
            <person name="Campanaro S."/>
            <person name="Treu L."/>
            <person name="Rodriguez-R L.M."/>
            <person name="Kovalovszki A."/>
            <person name="Ziels R.M."/>
            <person name="Maus I."/>
            <person name="Zhu X."/>
            <person name="Kougias P.G."/>
            <person name="Basile A."/>
            <person name="Luo G."/>
            <person name="Schluter A."/>
            <person name="Konstantinidis K.T."/>
            <person name="Angelidaki I."/>
        </authorList>
    </citation>
    <scope>NUCLEOTIDE SEQUENCE</scope>
    <source>
        <strain evidence="5">AS06rmzACSIP_7</strain>
    </source>
</reference>
<keyword evidence="2 4" id="KW-0378">Hydrolase</keyword>
<comment type="cofactor">
    <cofactor evidence="1">
        <name>Mg(2+)</name>
        <dbReference type="ChEBI" id="CHEBI:18420"/>
    </cofactor>
</comment>
<dbReference type="Proteomes" id="UP000777265">
    <property type="component" value="Unassembled WGS sequence"/>
</dbReference>
<proteinExistence type="inferred from homology"/>